<dbReference type="Gene3D" id="3.30.565.10">
    <property type="entry name" value="Histidine kinase-like ATPase, C-terminal domain"/>
    <property type="match status" value="1"/>
</dbReference>
<comment type="catalytic activity">
    <reaction evidence="1">
        <text>ATP + protein L-histidine = ADP + protein N-phospho-L-histidine.</text>
        <dbReference type="EC" id="2.7.13.3"/>
    </reaction>
</comment>
<dbReference type="AlphaFoldDB" id="A0A4Y6UIA4"/>
<dbReference type="SUPFAM" id="SSF47384">
    <property type="entry name" value="Homodimeric domain of signal transducing histidine kinase"/>
    <property type="match status" value="1"/>
</dbReference>
<evidence type="ECO:0000256" key="9">
    <source>
        <dbReference type="PROSITE-ProRule" id="PRU00169"/>
    </source>
</evidence>
<keyword evidence="7" id="KW-0067">ATP-binding</keyword>
<dbReference type="PRINTS" id="PR00344">
    <property type="entry name" value="BCTRLSENSOR"/>
</dbReference>
<dbReference type="InterPro" id="IPR001789">
    <property type="entry name" value="Sig_transdc_resp-reg_receiver"/>
</dbReference>
<feature type="modified residue" description="4-aspartylphosphate" evidence="9">
    <location>
        <position position="63"/>
    </location>
</feature>
<dbReference type="Pfam" id="PF00512">
    <property type="entry name" value="HisKA"/>
    <property type="match status" value="1"/>
</dbReference>
<protein>
    <recommendedName>
        <fullName evidence="2">histidine kinase</fullName>
        <ecNumber evidence="2">2.7.13.3</ecNumber>
    </recommendedName>
</protein>
<dbReference type="Proteomes" id="UP000316313">
    <property type="component" value="Chromosome"/>
</dbReference>
<evidence type="ECO:0000256" key="7">
    <source>
        <dbReference type="ARBA" id="ARBA00022840"/>
    </source>
</evidence>
<evidence type="ECO:0000313" key="13">
    <source>
        <dbReference type="Proteomes" id="UP000316313"/>
    </source>
</evidence>
<dbReference type="Pfam" id="PF02518">
    <property type="entry name" value="HATPase_c"/>
    <property type="match status" value="1"/>
</dbReference>
<dbReference type="InterPro" id="IPR004358">
    <property type="entry name" value="Sig_transdc_His_kin-like_C"/>
</dbReference>
<dbReference type="EC" id="2.7.13.3" evidence="2"/>
<dbReference type="GO" id="GO:0000155">
    <property type="term" value="F:phosphorelay sensor kinase activity"/>
    <property type="evidence" value="ECO:0007669"/>
    <property type="project" value="InterPro"/>
</dbReference>
<dbReference type="CDD" id="cd00156">
    <property type="entry name" value="REC"/>
    <property type="match status" value="1"/>
</dbReference>
<dbReference type="KEGG" id="ssam:E3D00_01510"/>
<dbReference type="PANTHER" id="PTHR43065:SF46">
    <property type="entry name" value="C4-DICARBOXYLATE TRANSPORT SENSOR PROTEIN DCTB"/>
    <property type="match status" value="1"/>
</dbReference>
<dbReference type="PROSITE" id="PS50109">
    <property type="entry name" value="HIS_KIN"/>
    <property type="match status" value="1"/>
</dbReference>
<dbReference type="InterPro" id="IPR036890">
    <property type="entry name" value="HATPase_C_sf"/>
</dbReference>
<evidence type="ECO:0000256" key="4">
    <source>
        <dbReference type="ARBA" id="ARBA00022679"/>
    </source>
</evidence>
<evidence type="ECO:0000259" key="10">
    <source>
        <dbReference type="PROSITE" id="PS50109"/>
    </source>
</evidence>
<evidence type="ECO:0000256" key="1">
    <source>
        <dbReference type="ARBA" id="ARBA00000085"/>
    </source>
</evidence>
<gene>
    <name evidence="12" type="ORF">E3D00_01510</name>
</gene>
<name>A0A4Y6UIA4_9PROT</name>
<dbReference type="Gene3D" id="1.10.287.130">
    <property type="match status" value="1"/>
</dbReference>
<feature type="domain" description="Response regulatory" evidence="11">
    <location>
        <begin position="14"/>
        <end position="128"/>
    </location>
</feature>
<dbReference type="OrthoDB" id="9796100at2"/>
<dbReference type="SMART" id="SM00387">
    <property type="entry name" value="HATPase_c"/>
    <property type="match status" value="1"/>
</dbReference>
<dbReference type="SMART" id="SM00388">
    <property type="entry name" value="HisKA"/>
    <property type="match status" value="1"/>
</dbReference>
<evidence type="ECO:0000259" key="11">
    <source>
        <dbReference type="PROSITE" id="PS50110"/>
    </source>
</evidence>
<dbReference type="SUPFAM" id="SSF52172">
    <property type="entry name" value="CheY-like"/>
    <property type="match status" value="2"/>
</dbReference>
<dbReference type="InterPro" id="IPR003661">
    <property type="entry name" value="HisK_dim/P_dom"/>
</dbReference>
<feature type="domain" description="Response regulatory" evidence="11">
    <location>
        <begin position="532"/>
        <end position="643"/>
    </location>
</feature>
<dbReference type="SUPFAM" id="SSF55874">
    <property type="entry name" value="ATPase domain of HSP90 chaperone/DNA topoisomerase II/histidine kinase"/>
    <property type="match status" value="1"/>
</dbReference>
<feature type="domain" description="Histidine kinase" evidence="10">
    <location>
        <begin position="277"/>
        <end position="507"/>
    </location>
</feature>
<dbReference type="RefSeq" id="WP_141459307.1">
    <property type="nucleotide sequence ID" value="NZ_CP038141.1"/>
</dbReference>
<evidence type="ECO:0000313" key="12">
    <source>
        <dbReference type="EMBL" id="QDH16388.1"/>
    </source>
</evidence>
<dbReference type="PANTHER" id="PTHR43065">
    <property type="entry name" value="SENSOR HISTIDINE KINASE"/>
    <property type="match status" value="1"/>
</dbReference>
<organism evidence="12 13">
    <name type="scientific">Swingsia samuiensis</name>
    <dbReference type="NCBI Taxonomy" id="1293412"/>
    <lineage>
        <taxon>Bacteria</taxon>
        <taxon>Pseudomonadati</taxon>
        <taxon>Pseudomonadota</taxon>
        <taxon>Alphaproteobacteria</taxon>
        <taxon>Acetobacterales</taxon>
        <taxon>Acetobacteraceae</taxon>
        <taxon>Swingsia</taxon>
    </lineage>
</organism>
<accession>A0A4Y6UIA4</accession>
<dbReference type="InterPro" id="IPR036097">
    <property type="entry name" value="HisK_dim/P_sf"/>
</dbReference>
<evidence type="ECO:0000256" key="5">
    <source>
        <dbReference type="ARBA" id="ARBA00022741"/>
    </source>
</evidence>
<evidence type="ECO:0000256" key="3">
    <source>
        <dbReference type="ARBA" id="ARBA00022553"/>
    </source>
</evidence>
<keyword evidence="3 9" id="KW-0597">Phosphoprotein</keyword>
<dbReference type="CDD" id="cd00082">
    <property type="entry name" value="HisKA"/>
    <property type="match status" value="1"/>
</dbReference>
<keyword evidence="8" id="KW-0902">Two-component regulatory system</keyword>
<keyword evidence="6" id="KW-0418">Kinase</keyword>
<keyword evidence="5" id="KW-0547">Nucleotide-binding</keyword>
<dbReference type="InterPro" id="IPR003594">
    <property type="entry name" value="HATPase_dom"/>
</dbReference>
<dbReference type="InterPro" id="IPR011006">
    <property type="entry name" value="CheY-like_superfamily"/>
</dbReference>
<dbReference type="Pfam" id="PF00072">
    <property type="entry name" value="Response_reg"/>
    <property type="match status" value="2"/>
</dbReference>
<dbReference type="GO" id="GO:0005524">
    <property type="term" value="F:ATP binding"/>
    <property type="evidence" value="ECO:0007669"/>
    <property type="project" value="UniProtKB-KW"/>
</dbReference>
<keyword evidence="4" id="KW-0808">Transferase</keyword>
<dbReference type="SMART" id="SM00448">
    <property type="entry name" value="REC"/>
    <property type="match status" value="2"/>
</dbReference>
<proteinExistence type="predicted"/>
<evidence type="ECO:0000256" key="8">
    <source>
        <dbReference type="ARBA" id="ARBA00023012"/>
    </source>
</evidence>
<evidence type="ECO:0000256" key="2">
    <source>
        <dbReference type="ARBA" id="ARBA00012438"/>
    </source>
</evidence>
<reference evidence="12 13" key="1">
    <citation type="submission" date="2019-03" db="EMBL/GenBank/DDBJ databases">
        <title>The complete genome sequence of Swingsia samuiensis NBRC107927(T).</title>
        <authorList>
            <person name="Chua K.-O."/>
            <person name="Chan K.-G."/>
            <person name="See-Too W.-S."/>
        </authorList>
    </citation>
    <scope>NUCLEOTIDE SEQUENCE [LARGE SCALE GENOMIC DNA]</scope>
    <source>
        <strain evidence="12 13">AH83</strain>
    </source>
</reference>
<keyword evidence="13" id="KW-1185">Reference proteome</keyword>
<feature type="modified residue" description="4-aspartylphosphate" evidence="9">
    <location>
        <position position="583"/>
    </location>
</feature>
<sequence>MTIVLNGIKHGRPKVLLVDDEEEILVALEDLLEDQYEIISTTDPLQALDLLKYHTDVATIISDQRMPALTGDQLLTRARKISDARSVLLTGYADLDAVVSALNQGQIQAYIHKPWDSETLRSLIAEVTQHSLAQRALRVEQALLRGLIDSLPLRLVFSDSNGRSIRNNCAHDCSGASEDELAYFPDVLRDEVTRMRDVVKKNGHVESLVAETVSDEDGKTSQKWHELTRFSLAWPQDEVLEKRWHVTMDRDVTSRVLMENHLRQSDKLQSLGTLAGGIAHDFNNLLAAISGSLELLEDIAELDETAQALVKNAMDSAQRGATLTRRLLQFGRPKESQLGPVSLQKLLSELEALLLQSLKSSQKDKSAVECHLKLSSVDDNIPQVWSDADQLEMALLNLCINARDAMKKGGDLSISVRLVKQGQTDLPPECCTEYAVAIDVEDQGEGMPPDVISRVFDPFFTTKEVGKGTGLGLSSVYGFLKRSFGDIFVESTPGAGTRMTVVLAAIRDEVVRLSPPRAQSGPEKELANRNLNILIIDDDPSVRLVTQGFLQQEGHNVVAVGSLSDILKQEDQLKNGFDLAVLDIMMPDYDGPTCAAILKERMPSLKILFISGHTKIEIEDKNIPLLSKPFTKEQLSGAIGNLSL</sequence>
<dbReference type="PROSITE" id="PS50110">
    <property type="entry name" value="RESPONSE_REGULATORY"/>
    <property type="match status" value="2"/>
</dbReference>
<dbReference type="EMBL" id="CP038141">
    <property type="protein sequence ID" value="QDH16388.1"/>
    <property type="molecule type" value="Genomic_DNA"/>
</dbReference>
<evidence type="ECO:0000256" key="6">
    <source>
        <dbReference type="ARBA" id="ARBA00022777"/>
    </source>
</evidence>
<dbReference type="InterPro" id="IPR005467">
    <property type="entry name" value="His_kinase_dom"/>
</dbReference>
<dbReference type="Gene3D" id="3.40.50.2300">
    <property type="match status" value="2"/>
</dbReference>